<sequence length="622" mass="69351">MVFGRHVGELMFLVKHNFQGCEMVGESGYQLRNLPNNRSKRNVGIDCDSNTCVRQAKRPRRSDSTSSHKENNGLCSAPKNSSPSRSRVLPLRSIHPMNTINESTNVSTLVRRLKVPGDSSETTTRLTRSCSVKTSPVAIQKRTLRSSHRRSIPTIPNAILQVRLERFPVQSCSCIQSDSVVGSCSSSLVDGSQTETKASRELLPLFSPRRFSSVGKDQAAKLKRLNRRRMEFDVQELGQSFGCDLSPASSDSLLNQSVVGDPLEKLLRLCGQTEIKIIESMVKIGEGVYGEVFQSPKGNVVKIFPVDGENLVNGEKQMKFGEVYPEVFVSQATVVRGKLPKALASSWRKYENQRGSDNECLDFLPAEQQWMVLESEFAGEPLSNVRSVGVCHPTQIFLKKSWSIFAVTPVFASSASAGMLSGYDASPVLIYLMKMLVSSIVYGVTSTGRSVCAALMSDEFNTCREARSVIEQIALSLAAAESALQFEHRDLHWHNVLVRPTRQWKLRYRVGGVSYAVFTEGIQVTIIDFTVSRLCHAVSFLLPETNMEADFQWDVFFWNRECLPSIIFEYSTSHTSQNSFLLLSDQTALYEPPGFNLAFTLLPFSLGSLKRNYIASRVLLIF</sequence>
<evidence type="ECO:0000313" key="3">
    <source>
        <dbReference type="Proteomes" id="UP000269396"/>
    </source>
</evidence>
<dbReference type="GO" id="GO:0072354">
    <property type="term" value="F:histone H3T3 kinase activity"/>
    <property type="evidence" value="ECO:0007669"/>
    <property type="project" value="TreeGrafter"/>
</dbReference>
<dbReference type="PANTHER" id="PTHR24419">
    <property type="entry name" value="INTERLEUKIN-1 RECEPTOR-ASSOCIATED KINASE"/>
    <property type="match status" value="1"/>
</dbReference>
<dbReference type="EMBL" id="UZAL01030789">
    <property type="protein sequence ID" value="VDP55541.1"/>
    <property type="molecule type" value="Genomic_DNA"/>
</dbReference>
<keyword evidence="3" id="KW-1185">Reference proteome</keyword>
<dbReference type="AlphaFoldDB" id="A0A183P8J9"/>
<dbReference type="GO" id="GO:0005737">
    <property type="term" value="C:cytoplasm"/>
    <property type="evidence" value="ECO:0007669"/>
    <property type="project" value="TreeGrafter"/>
</dbReference>
<dbReference type="InterPro" id="IPR011009">
    <property type="entry name" value="Kinase-like_dom_sf"/>
</dbReference>
<dbReference type="Gene3D" id="3.30.200.20">
    <property type="entry name" value="Phosphorylase Kinase, domain 1"/>
    <property type="match status" value="2"/>
</dbReference>
<dbReference type="Gene3D" id="1.10.510.10">
    <property type="entry name" value="Transferase(Phosphotransferase) domain 1"/>
    <property type="match status" value="1"/>
</dbReference>
<dbReference type="GO" id="GO:0000278">
    <property type="term" value="P:mitotic cell cycle"/>
    <property type="evidence" value="ECO:0007669"/>
    <property type="project" value="TreeGrafter"/>
</dbReference>
<name>A0A183P8J9_9TREM</name>
<protein>
    <submittedName>
        <fullName evidence="2">Uncharacterized protein</fullName>
    </submittedName>
</protein>
<proteinExistence type="predicted"/>
<dbReference type="GO" id="GO:0005634">
    <property type="term" value="C:nucleus"/>
    <property type="evidence" value="ECO:0007669"/>
    <property type="project" value="TreeGrafter"/>
</dbReference>
<dbReference type="STRING" id="31246.A0A183P8J9"/>
<organism evidence="2 3">
    <name type="scientific">Schistosoma mattheei</name>
    <dbReference type="NCBI Taxonomy" id="31246"/>
    <lineage>
        <taxon>Eukaryota</taxon>
        <taxon>Metazoa</taxon>
        <taxon>Spiralia</taxon>
        <taxon>Lophotrochozoa</taxon>
        <taxon>Platyhelminthes</taxon>
        <taxon>Trematoda</taxon>
        <taxon>Digenea</taxon>
        <taxon>Strigeidida</taxon>
        <taxon>Schistosomatoidea</taxon>
        <taxon>Schistosomatidae</taxon>
        <taxon>Schistosoma</taxon>
    </lineage>
</organism>
<dbReference type="GO" id="GO:0035556">
    <property type="term" value="P:intracellular signal transduction"/>
    <property type="evidence" value="ECO:0007669"/>
    <property type="project" value="TreeGrafter"/>
</dbReference>
<feature type="compositionally biased region" description="Basic and acidic residues" evidence="1">
    <location>
        <begin position="61"/>
        <end position="71"/>
    </location>
</feature>
<gene>
    <name evidence="2" type="ORF">SMTD_LOCUS10685</name>
</gene>
<evidence type="ECO:0000313" key="2">
    <source>
        <dbReference type="EMBL" id="VDP55541.1"/>
    </source>
</evidence>
<reference evidence="2 3" key="1">
    <citation type="submission" date="2018-11" db="EMBL/GenBank/DDBJ databases">
        <authorList>
            <consortium name="Pathogen Informatics"/>
        </authorList>
    </citation>
    <scope>NUCLEOTIDE SEQUENCE [LARGE SCALE GENOMIC DNA]</scope>
    <source>
        <strain>Denwood</strain>
        <strain evidence="3">Zambia</strain>
    </source>
</reference>
<dbReference type="SUPFAM" id="SSF56112">
    <property type="entry name" value="Protein kinase-like (PK-like)"/>
    <property type="match status" value="1"/>
</dbReference>
<feature type="region of interest" description="Disordered" evidence="1">
    <location>
        <begin position="54"/>
        <end position="87"/>
    </location>
</feature>
<dbReference type="Proteomes" id="UP000269396">
    <property type="component" value="Unassembled WGS sequence"/>
</dbReference>
<dbReference type="Pfam" id="PF12330">
    <property type="entry name" value="Haspin_kinase"/>
    <property type="match status" value="1"/>
</dbReference>
<evidence type="ECO:0000256" key="1">
    <source>
        <dbReference type="SAM" id="MobiDB-lite"/>
    </source>
</evidence>
<accession>A0A183P8J9</accession>
<dbReference type="PANTHER" id="PTHR24419:SF18">
    <property type="entry name" value="SERINE_THREONINE-PROTEIN KINASE HASPIN"/>
    <property type="match status" value="1"/>
</dbReference>